<dbReference type="RefSeq" id="WP_075070950.1">
    <property type="nucleotide sequence ID" value="NZ_LGCM01000018.1"/>
</dbReference>
<dbReference type="EMBL" id="LGCM01000018">
    <property type="protein sequence ID" value="KPL88096.1"/>
    <property type="molecule type" value="Genomic_DNA"/>
</dbReference>
<feature type="transmembrane region" description="Helical" evidence="1">
    <location>
        <begin position="85"/>
        <end position="104"/>
    </location>
</feature>
<feature type="transmembrane region" description="Helical" evidence="1">
    <location>
        <begin position="20"/>
        <end position="39"/>
    </location>
</feature>
<keyword evidence="1" id="KW-0472">Membrane</keyword>
<keyword evidence="4" id="KW-1185">Reference proteome</keyword>
<dbReference type="Gene3D" id="3.30.450.40">
    <property type="match status" value="1"/>
</dbReference>
<comment type="caution">
    <text evidence="3">The sequence shown here is derived from an EMBL/GenBank/DDBJ whole genome shotgun (WGS) entry which is preliminary data.</text>
</comment>
<dbReference type="Proteomes" id="UP000050501">
    <property type="component" value="Unassembled WGS sequence"/>
</dbReference>
<protein>
    <recommendedName>
        <fullName evidence="2">GAF domain-containing protein</fullName>
    </recommendedName>
</protein>
<gene>
    <name evidence="3" type="ORF">ADN01_04165</name>
</gene>
<sequence>MFDLIQEIFKLITVGPGNLVVHLALAISVMAALQVTLFSRRGAPPGVFPRLVLGLLLLLIAQFVQFLASGLAWQGLLNPQTFLPSLDRAVIAWSLVWLVWLWGFPRPSRAADVINILSNIIILLMLVFSVSAWAQTAPGASFNNTWVDWGWSLFSIFILLVGLLFLLLERPQNWNIGLAVLGLNLAGLVIHLVWPTPGGDFSGAIRLAQLCSFPLLPALTQRLHSAVSAKAAENAPAESATVERRRYSADPRAVYAWLQLATHPSADELHTTLTRAVAQTMLADLCYLALTPDPFGDVVLKTGYDHIRDEVLPSVRILQNRIPAITSSLQRGRPLRLSASEVTQAELSALAEALGLETSGNLLIIPLATQRKVWGGLLLLSPYSQRVWTANDQTYLLTTIETLVELLQRADQPTPAPTP</sequence>
<organism evidence="3 4">
    <name type="scientific">Levilinea saccharolytica</name>
    <dbReference type="NCBI Taxonomy" id="229921"/>
    <lineage>
        <taxon>Bacteria</taxon>
        <taxon>Bacillati</taxon>
        <taxon>Chloroflexota</taxon>
        <taxon>Anaerolineae</taxon>
        <taxon>Anaerolineales</taxon>
        <taxon>Anaerolineaceae</taxon>
        <taxon>Levilinea</taxon>
    </lineage>
</organism>
<evidence type="ECO:0000259" key="2">
    <source>
        <dbReference type="Pfam" id="PF01590"/>
    </source>
</evidence>
<dbReference type="InterPro" id="IPR003018">
    <property type="entry name" value="GAF"/>
</dbReference>
<evidence type="ECO:0000256" key="1">
    <source>
        <dbReference type="SAM" id="Phobius"/>
    </source>
</evidence>
<reference evidence="3 4" key="1">
    <citation type="submission" date="2015-07" db="EMBL/GenBank/DDBJ databases">
        <title>Genome sequence of Levilinea saccharolytica DSM 16555.</title>
        <authorList>
            <person name="Hemp J."/>
            <person name="Ward L.M."/>
            <person name="Pace L.A."/>
            <person name="Fischer W.W."/>
        </authorList>
    </citation>
    <scope>NUCLEOTIDE SEQUENCE [LARGE SCALE GENOMIC DNA]</scope>
    <source>
        <strain evidence="3 4">KIBI-1</strain>
    </source>
</reference>
<feature type="domain" description="GAF" evidence="2">
    <location>
        <begin position="267"/>
        <end position="396"/>
    </location>
</feature>
<feature type="transmembrane region" description="Helical" evidence="1">
    <location>
        <begin position="116"/>
        <end position="134"/>
    </location>
</feature>
<evidence type="ECO:0000313" key="3">
    <source>
        <dbReference type="EMBL" id="KPL88096.1"/>
    </source>
</evidence>
<dbReference type="AlphaFoldDB" id="A0A0P6XWL4"/>
<feature type="transmembrane region" description="Helical" evidence="1">
    <location>
        <begin position="51"/>
        <end position="73"/>
    </location>
</feature>
<feature type="non-terminal residue" evidence="3">
    <location>
        <position position="419"/>
    </location>
</feature>
<feature type="transmembrane region" description="Helical" evidence="1">
    <location>
        <begin position="149"/>
        <end position="168"/>
    </location>
</feature>
<proteinExistence type="predicted"/>
<keyword evidence="1" id="KW-1133">Transmembrane helix</keyword>
<dbReference type="Pfam" id="PF01590">
    <property type="entry name" value="GAF"/>
    <property type="match status" value="1"/>
</dbReference>
<dbReference type="InterPro" id="IPR029016">
    <property type="entry name" value="GAF-like_dom_sf"/>
</dbReference>
<evidence type="ECO:0000313" key="4">
    <source>
        <dbReference type="Proteomes" id="UP000050501"/>
    </source>
</evidence>
<accession>A0A0P6XWL4</accession>
<name>A0A0P6XWL4_9CHLR</name>
<feature type="transmembrane region" description="Helical" evidence="1">
    <location>
        <begin position="175"/>
        <end position="194"/>
    </location>
</feature>
<keyword evidence="1" id="KW-0812">Transmembrane</keyword>
<dbReference type="SUPFAM" id="SSF55781">
    <property type="entry name" value="GAF domain-like"/>
    <property type="match status" value="1"/>
</dbReference>